<evidence type="ECO:0000256" key="1">
    <source>
        <dbReference type="SAM" id="Phobius"/>
    </source>
</evidence>
<evidence type="ECO:0000313" key="2">
    <source>
        <dbReference type="EMBL" id="MED6222213.1"/>
    </source>
</evidence>
<protein>
    <recommendedName>
        <fullName evidence="4">Zinc finger GRF-type domain-containing protein</fullName>
    </recommendedName>
</protein>
<evidence type="ECO:0008006" key="4">
    <source>
        <dbReference type="Google" id="ProtNLM"/>
    </source>
</evidence>
<dbReference type="EMBL" id="JASCZI010272434">
    <property type="protein sequence ID" value="MED6222213.1"/>
    <property type="molecule type" value="Genomic_DNA"/>
</dbReference>
<evidence type="ECO:0000313" key="3">
    <source>
        <dbReference type="Proteomes" id="UP001341840"/>
    </source>
</evidence>
<organism evidence="2 3">
    <name type="scientific">Stylosanthes scabra</name>
    <dbReference type="NCBI Taxonomy" id="79078"/>
    <lineage>
        <taxon>Eukaryota</taxon>
        <taxon>Viridiplantae</taxon>
        <taxon>Streptophyta</taxon>
        <taxon>Embryophyta</taxon>
        <taxon>Tracheophyta</taxon>
        <taxon>Spermatophyta</taxon>
        <taxon>Magnoliopsida</taxon>
        <taxon>eudicotyledons</taxon>
        <taxon>Gunneridae</taxon>
        <taxon>Pentapetalae</taxon>
        <taxon>rosids</taxon>
        <taxon>fabids</taxon>
        <taxon>Fabales</taxon>
        <taxon>Fabaceae</taxon>
        <taxon>Papilionoideae</taxon>
        <taxon>50 kb inversion clade</taxon>
        <taxon>dalbergioids sensu lato</taxon>
        <taxon>Dalbergieae</taxon>
        <taxon>Pterocarpus clade</taxon>
        <taxon>Stylosanthes</taxon>
    </lineage>
</organism>
<gene>
    <name evidence="2" type="ORF">PIB30_062174</name>
</gene>
<accession>A0ABU6ZJT3</accession>
<keyword evidence="1" id="KW-0812">Transmembrane</keyword>
<comment type="caution">
    <text evidence="2">The sequence shown here is derived from an EMBL/GenBank/DDBJ whole genome shotgun (WGS) entry which is preliminary data.</text>
</comment>
<keyword evidence="1" id="KW-0472">Membrane</keyword>
<reference evidence="2 3" key="1">
    <citation type="journal article" date="2023" name="Plants (Basel)">
        <title>Bridging the Gap: Combining Genomics and Transcriptomics Approaches to Understand Stylosanthes scabra, an Orphan Legume from the Brazilian Caatinga.</title>
        <authorList>
            <person name="Ferreira-Neto J.R.C."/>
            <person name="da Silva M.D."/>
            <person name="Binneck E."/>
            <person name="de Melo N.F."/>
            <person name="da Silva R.H."/>
            <person name="de Melo A.L.T.M."/>
            <person name="Pandolfi V."/>
            <person name="Bustamante F.O."/>
            <person name="Brasileiro-Vidal A.C."/>
            <person name="Benko-Iseppon A.M."/>
        </authorList>
    </citation>
    <scope>NUCLEOTIDE SEQUENCE [LARGE SCALE GENOMIC DNA]</scope>
    <source>
        <tissue evidence="2">Leaves</tissue>
    </source>
</reference>
<dbReference type="Proteomes" id="UP001341840">
    <property type="component" value="Unassembled WGS sequence"/>
</dbReference>
<keyword evidence="1" id="KW-1133">Transmembrane helix</keyword>
<sequence>MARLLTRPTPCSEGFWNEGKSGATVQEHCDFFCWANKVQIEDDTEKAKLRKKVLLLKTAMRACRWRLKVVADVGLLGWLWLFWLWLQLAGEVLISNGCCDDGLVLGCFVDGRCI</sequence>
<proteinExistence type="predicted"/>
<keyword evidence="3" id="KW-1185">Reference proteome</keyword>
<name>A0ABU6ZJT3_9FABA</name>
<feature type="transmembrane region" description="Helical" evidence="1">
    <location>
        <begin position="69"/>
        <end position="86"/>
    </location>
</feature>